<dbReference type="Proteomes" id="UP000274822">
    <property type="component" value="Unassembled WGS sequence"/>
</dbReference>
<sequence length="254" mass="28505">MLVPTPEVSHLHFVVILAFTVVYGVFFLTTTIMFFVYARRDQRLCKRSVWLTGIGGLANTLTSVVYMGLVPVILTIVCRTIRLVLISWHQESLLKRRLDNSKVKQSWLVGPSQAIIERRLIIALVIILFIDMVFVIVTLLTDEYNGDPNVKSVAFKPAISYFCAPAIEFYPFYAFLGVSLFVFCPGLLYFLPKLQDAFGIRTALMCSSINPHGVRKFSLSPTSSTLSGMLFIWTGTTNTGPRSCGRWSGVWLST</sequence>
<evidence type="ECO:0000313" key="2">
    <source>
        <dbReference type="EMBL" id="RUS19317.1"/>
    </source>
</evidence>
<dbReference type="EMBL" id="RBNJ01021695">
    <property type="protein sequence ID" value="RUS19317.1"/>
    <property type="molecule type" value="Genomic_DNA"/>
</dbReference>
<organism evidence="2 3">
    <name type="scientific">Jimgerdemannia flammicorona</name>
    <dbReference type="NCBI Taxonomy" id="994334"/>
    <lineage>
        <taxon>Eukaryota</taxon>
        <taxon>Fungi</taxon>
        <taxon>Fungi incertae sedis</taxon>
        <taxon>Mucoromycota</taxon>
        <taxon>Mucoromycotina</taxon>
        <taxon>Endogonomycetes</taxon>
        <taxon>Endogonales</taxon>
        <taxon>Endogonaceae</taxon>
        <taxon>Jimgerdemannia</taxon>
    </lineage>
</organism>
<comment type="caution">
    <text evidence="2">The sequence shown here is derived from an EMBL/GenBank/DDBJ whole genome shotgun (WGS) entry which is preliminary data.</text>
</comment>
<keyword evidence="3" id="KW-1185">Reference proteome</keyword>
<accession>A0A433PP13</accession>
<dbReference type="AlphaFoldDB" id="A0A433PP13"/>
<feature type="transmembrane region" description="Helical" evidence="1">
    <location>
        <begin position="120"/>
        <end position="140"/>
    </location>
</feature>
<keyword evidence="1" id="KW-0472">Membrane</keyword>
<keyword evidence="1" id="KW-1133">Transmembrane helix</keyword>
<protein>
    <submittedName>
        <fullName evidence="2">Uncharacterized protein</fullName>
    </submittedName>
</protein>
<evidence type="ECO:0000313" key="3">
    <source>
        <dbReference type="Proteomes" id="UP000274822"/>
    </source>
</evidence>
<gene>
    <name evidence="2" type="ORF">BC938DRAFT_475755</name>
</gene>
<feature type="transmembrane region" description="Helical" evidence="1">
    <location>
        <begin position="12"/>
        <end position="37"/>
    </location>
</feature>
<feature type="transmembrane region" description="Helical" evidence="1">
    <location>
        <begin position="170"/>
        <end position="191"/>
    </location>
</feature>
<evidence type="ECO:0000256" key="1">
    <source>
        <dbReference type="SAM" id="Phobius"/>
    </source>
</evidence>
<keyword evidence="1" id="KW-0812">Transmembrane</keyword>
<name>A0A433PP13_9FUNG</name>
<reference evidence="2 3" key="1">
    <citation type="journal article" date="2018" name="New Phytol.">
        <title>Phylogenomics of Endogonaceae and evolution of mycorrhizas within Mucoromycota.</title>
        <authorList>
            <person name="Chang Y."/>
            <person name="Desiro A."/>
            <person name="Na H."/>
            <person name="Sandor L."/>
            <person name="Lipzen A."/>
            <person name="Clum A."/>
            <person name="Barry K."/>
            <person name="Grigoriev I.V."/>
            <person name="Martin F.M."/>
            <person name="Stajich J.E."/>
            <person name="Smith M.E."/>
            <person name="Bonito G."/>
            <person name="Spatafora J.W."/>
        </authorList>
    </citation>
    <scope>NUCLEOTIDE SEQUENCE [LARGE SCALE GENOMIC DNA]</scope>
    <source>
        <strain evidence="2 3">AD002</strain>
    </source>
</reference>
<proteinExistence type="predicted"/>